<dbReference type="GO" id="GO:0016020">
    <property type="term" value="C:membrane"/>
    <property type="evidence" value="ECO:0007669"/>
    <property type="project" value="UniProtKB-SubCell"/>
</dbReference>
<organism evidence="10 11">
    <name type="scientific">Ralstonia solanacearum K60</name>
    <dbReference type="NCBI Taxonomy" id="1091042"/>
    <lineage>
        <taxon>Bacteria</taxon>
        <taxon>Pseudomonadati</taxon>
        <taxon>Pseudomonadota</taxon>
        <taxon>Betaproteobacteria</taxon>
        <taxon>Burkholderiales</taxon>
        <taxon>Burkholderiaceae</taxon>
        <taxon>Ralstonia</taxon>
        <taxon>Ralstonia solanacearum species complex</taxon>
    </lineage>
</organism>
<evidence type="ECO:0000256" key="6">
    <source>
        <dbReference type="SAM" id="Phobius"/>
    </source>
</evidence>
<keyword evidence="10" id="KW-0645">Protease</keyword>
<accession>A0AAP7ZLE1</accession>
<name>A0AAP7ZLE1_RALSL</name>
<evidence type="ECO:0000256" key="1">
    <source>
        <dbReference type="ARBA" id="ARBA00004141"/>
    </source>
</evidence>
<dbReference type="PANTHER" id="PTHR33507:SF4">
    <property type="entry name" value="NODULATION COMPETITIVENESS PROTEIN NFED"/>
    <property type="match status" value="1"/>
</dbReference>
<evidence type="ECO:0000256" key="4">
    <source>
        <dbReference type="ARBA" id="ARBA00023136"/>
    </source>
</evidence>
<dbReference type="GO" id="GO:0006508">
    <property type="term" value="P:proteolysis"/>
    <property type="evidence" value="ECO:0007669"/>
    <property type="project" value="UniProtKB-KW"/>
</dbReference>
<dbReference type="Gene3D" id="2.40.50.140">
    <property type="entry name" value="Nucleic acid-binding proteins"/>
    <property type="match status" value="1"/>
</dbReference>
<dbReference type="Pfam" id="PF01957">
    <property type="entry name" value="NfeD"/>
    <property type="match status" value="1"/>
</dbReference>
<dbReference type="InterPro" id="IPR052165">
    <property type="entry name" value="Membrane_assoc_protease"/>
</dbReference>
<evidence type="ECO:0000313" key="11">
    <source>
        <dbReference type="Proteomes" id="UP000216164"/>
    </source>
</evidence>
<dbReference type="GO" id="GO:0008233">
    <property type="term" value="F:peptidase activity"/>
    <property type="evidence" value="ECO:0007669"/>
    <property type="project" value="UniProtKB-KW"/>
</dbReference>
<dbReference type="PANTHER" id="PTHR33507">
    <property type="entry name" value="INNER MEMBRANE PROTEIN YBBJ"/>
    <property type="match status" value="1"/>
</dbReference>
<feature type="domain" description="NfeD1b N-terminal" evidence="9">
    <location>
        <begin position="33"/>
        <end position="132"/>
    </location>
</feature>
<evidence type="ECO:0000256" key="3">
    <source>
        <dbReference type="ARBA" id="ARBA00022989"/>
    </source>
</evidence>
<keyword evidence="10" id="KW-0378">Hydrolase</keyword>
<evidence type="ECO:0000259" key="7">
    <source>
        <dbReference type="Pfam" id="PF01957"/>
    </source>
</evidence>
<feature type="compositionally biased region" description="Low complexity" evidence="5">
    <location>
        <begin position="153"/>
        <end position="167"/>
    </location>
</feature>
<evidence type="ECO:0000259" key="9">
    <source>
        <dbReference type="Pfam" id="PF25145"/>
    </source>
</evidence>
<protein>
    <submittedName>
        <fullName evidence="10">Serine protease</fullName>
    </submittedName>
</protein>
<dbReference type="CDD" id="cd07020">
    <property type="entry name" value="Clp_protease_NfeD_1"/>
    <property type="match status" value="1"/>
</dbReference>
<feature type="transmembrane region" description="Helical" evidence="6">
    <location>
        <begin position="342"/>
        <end position="361"/>
    </location>
</feature>
<keyword evidence="2 6" id="KW-0812">Transmembrane</keyword>
<evidence type="ECO:0000313" key="10">
    <source>
        <dbReference type="EMBL" id="OYQ12568.1"/>
    </source>
</evidence>
<dbReference type="InterPro" id="IPR056739">
    <property type="entry name" value="NfeD_membrane"/>
</dbReference>
<keyword evidence="3 6" id="KW-1133">Transmembrane helix</keyword>
<feature type="transmembrane region" description="Helical" evidence="6">
    <location>
        <begin position="265"/>
        <end position="287"/>
    </location>
</feature>
<dbReference type="EMBL" id="NCTK01000001">
    <property type="protein sequence ID" value="OYQ12568.1"/>
    <property type="molecule type" value="Genomic_DNA"/>
</dbReference>
<evidence type="ECO:0000256" key="5">
    <source>
        <dbReference type="SAM" id="MobiDB-lite"/>
    </source>
</evidence>
<keyword evidence="4 6" id="KW-0472">Membrane</keyword>
<gene>
    <name evidence="10" type="ORF">B7R77_04405</name>
</gene>
<feature type="region of interest" description="Disordered" evidence="5">
    <location>
        <begin position="140"/>
        <end position="171"/>
    </location>
</feature>
<dbReference type="InterPro" id="IPR002810">
    <property type="entry name" value="NfeD-like_C"/>
</dbReference>
<dbReference type="InterPro" id="IPR029045">
    <property type="entry name" value="ClpP/crotonase-like_dom_sf"/>
</dbReference>
<dbReference type="InterPro" id="IPR012340">
    <property type="entry name" value="NA-bd_OB-fold"/>
</dbReference>
<sequence>MRPSLRIRQWTGWLAASVAAVWSGLALAAAAPVMVLPLTGAIGPASAAYVVHGLELARKEGMQLVVLQMDTPGGLDASMRQIIQAILASPVPVAGYVAPGGARAASAGTYILYASHIAAMAPATNLGAASPVAIGIGGHAPAGPTPANPTPTPGDTAKPASAPAASSNEDTLARKQMHDAAAYIRGLAQLRGRNADWAERAVREAVSLSADEAATQRVIDLIAANIPDLLKQVDGRALRTSTGLVTLHTAGAAIETLEPDWRNHFLAVITDPSLALLLLTVGVYALIFEFSTPGMVVPGILGAMCILVALYGLQMLPINYAGLALLALGLGCMVAEAFLPTFGALGVGGIVAFILGAVMLIDTQTPGYGVPIPVIVGLAVVSLAVILALSGMAVRARRRPKVSGGDMLIGMTGEVVDIDTLATDADSDGWAHIHGERWRVRCDTGIARGDRVRVIARQGLTLLVEPVAPTAAAS</sequence>
<dbReference type="FunFam" id="3.90.226.10:FF:000089">
    <property type="entry name" value="Membrane-bound serine protease"/>
    <property type="match status" value="1"/>
</dbReference>
<dbReference type="AlphaFoldDB" id="A0AAP7ZLE1"/>
<dbReference type="Pfam" id="PF24961">
    <property type="entry name" value="NfeD_membrane"/>
    <property type="match status" value="1"/>
</dbReference>
<evidence type="ECO:0000256" key="2">
    <source>
        <dbReference type="ARBA" id="ARBA00022692"/>
    </source>
</evidence>
<dbReference type="SUPFAM" id="SSF141322">
    <property type="entry name" value="NfeD domain-like"/>
    <property type="match status" value="1"/>
</dbReference>
<dbReference type="SUPFAM" id="SSF52096">
    <property type="entry name" value="ClpP/crotonase"/>
    <property type="match status" value="1"/>
</dbReference>
<dbReference type="InterPro" id="IPR056738">
    <property type="entry name" value="NfeD1b_N"/>
</dbReference>
<evidence type="ECO:0000259" key="8">
    <source>
        <dbReference type="Pfam" id="PF24961"/>
    </source>
</evidence>
<feature type="domain" description="NfeD-like C-terminal" evidence="7">
    <location>
        <begin position="406"/>
        <end position="466"/>
    </location>
</feature>
<reference evidence="10 11" key="1">
    <citation type="submission" date="2017-04" db="EMBL/GenBank/DDBJ databases">
        <title>Genome Announcement: Closed genomes of Ralstonia solanacearum strains K60, UW551, and UW700.</title>
        <authorList>
            <person name="Hayes M."/>
            <person name="Macintyre A.M."/>
            <person name="Allen C."/>
        </authorList>
    </citation>
    <scope>NUCLEOTIDE SEQUENCE [LARGE SCALE GENOMIC DNA]</scope>
    <source>
        <strain evidence="10 11">UW25</strain>
    </source>
</reference>
<dbReference type="Gene3D" id="3.90.226.10">
    <property type="entry name" value="2-enoyl-CoA Hydratase, Chain A, domain 1"/>
    <property type="match status" value="1"/>
</dbReference>
<dbReference type="Pfam" id="PF25145">
    <property type="entry name" value="NfeD1b_N"/>
    <property type="match status" value="1"/>
</dbReference>
<feature type="domain" description="NfeD integral membrane" evidence="8">
    <location>
        <begin position="274"/>
        <end position="388"/>
    </location>
</feature>
<comment type="subcellular location">
    <subcellularLocation>
        <location evidence="1">Membrane</location>
        <topology evidence="1">Multi-pass membrane protein</topology>
    </subcellularLocation>
</comment>
<dbReference type="RefSeq" id="WP_003269042.1">
    <property type="nucleotide sequence ID" value="NZ_NCTK01000001.1"/>
</dbReference>
<feature type="transmembrane region" description="Helical" evidence="6">
    <location>
        <begin position="318"/>
        <end position="335"/>
    </location>
</feature>
<comment type="caution">
    <text evidence="10">The sequence shown here is derived from an EMBL/GenBank/DDBJ whole genome shotgun (WGS) entry which is preliminary data.</text>
</comment>
<dbReference type="Proteomes" id="UP000216164">
    <property type="component" value="Unassembled WGS sequence"/>
</dbReference>
<feature type="compositionally biased region" description="Pro residues" evidence="5">
    <location>
        <begin position="143"/>
        <end position="152"/>
    </location>
</feature>
<feature type="transmembrane region" description="Helical" evidence="6">
    <location>
        <begin position="367"/>
        <end position="389"/>
    </location>
</feature>
<proteinExistence type="predicted"/>